<evidence type="ECO:0000313" key="2">
    <source>
        <dbReference type="Proteomes" id="UP000237000"/>
    </source>
</evidence>
<sequence length="105" mass="11629">MHGARACDDGCDDVHISCALIAYLLVHGHHPMTCLEIDSSGCVSEYQSHIRSSQDCVTVDDVYDVFSHLLHHPRNSKNLKNQILISDGVYDASCAFSFAVCHFPH</sequence>
<name>A0A2P5DCN1_TREOI</name>
<reference evidence="2" key="1">
    <citation type="submission" date="2016-06" db="EMBL/GenBank/DDBJ databases">
        <title>Parallel loss of symbiosis genes in relatives of nitrogen-fixing non-legume Parasponia.</title>
        <authorList>
            <person name="Van Velzen R."/>
            <person name="Holmer R."/>
            <person name="Bu F."/>
            <person name="Rutten L."/>
            <person name="Van Zeijl A."/>
            <person name="Liu W."/>
            <person name="Santuari L."/>
            <person name="Cao Q."/>
            <person name="Sharma T."/>
            <person name="Shen D."/>
            <person name="Roswanjaya Y."/>
            <person name="Wardhani T."/>
            <person name="Kalhor M.S."/>
            <person name="Jansen J."/>
            <person name="Van den Hoogen J."/>
            <person name="Gungor B."/>
            <person name="Hartog M."/>
            <person name="Hontelez J."/>
            <person name="Verver J."/>
            <person name="Yang W.-C."/>
            <person name="Schijlen E."/>
            <person name="Repin R."/>
            <person name="Schilthuizen M."/>
            <person name="Schranz E."/>
            <person name="Heidstra R."/>
            <person name="Miyata K."/>
            <person name="Fedorova E."/>
            <person name="Kohlen W."/>
            <person name="Bisseling T."/>
            <person name="Smit S."/>
            <person name="Geurts R."/>
        </authorList>
    </citation>
    <scope>NUCLEOTIDE SEQUENCE [LARGE SCALE GENOMIC DNA]</scope>
    <source>
        <strain evidence="2">cv. RG33-2</strain>
    </source>
</reference>
<comment type="caution">
    <text evidence="1">The sequence shown here is derived from an EMBL/GenBank/DDBJ whole genome shotgun (WGS) entry which is preliminary data.</text>
</comment>
<dbReference type="Proteomes" id="UP000237000">
    <property type="component" value="Unassembled WGS sequence"/>
</dbReference>
<proteinExistence type="predicted"/>
<gene>
    <name evidence="1" type="ORF">TorRG33x02_255460</name>
</gene>
<organism evidence="1 2">
    <name type="scientific">Trema orientale</name>
    <name type="common">Charcoal tree</name>
    <name type="synonym">Celtis orientalis</name>
    <dbReference type="NCBI Taxonomy" id="63057"/>
    <lineage>
        <taxon>Eukaryota</taxon>
        <taxon>Viridiplantae</taxon>
        <taxon>Streptophyta</taxon>
        <taxon>Embryophyta</taxon>
        <taxon>Tracheophyta</taxon>
        <taxon>Spermatophyta</taxon>
        <taxon>Magnoliopsida</taxon>
        <taxon>eudicotyledons</taxon>
        <taxon>Gunneridae</taxon>
        <taxon>Pentapetalae</taxon>
        <taxon>rosids</taxon>
        <taxon>fabids</taxon>
        <taxon>Rosales</taxon>
        <taxon>Cannabaceae</taxon>
        <taxon>Trema</taxon>
    </lineage>
</organism>
<keyword evidence="2" id="KW-1185">Reference proteome</keyword>
<protein>
    <submittedName>
        <fullName evidence="1">Uncharacterized protein</fullName>
    </submittedName>
</protein>
<evidence type="ECO:0000313" key="1">
    <source>
        <dbReference type="EMBL" id="PON71043.1"/>
    </source>
</evidence>
<dbReference type="InParanoid" id="A0A2P5DCN1"/>
<accession>A0A2P5DCN1</accession>
<dbReference type="OrthoDB" id="10272497at2759"/>
<dbReference type="EMBL" id="JXTC01000279">
    <property type="protein sequence ID" value="PON71043.1"/>
    <property type="molecule type" value="Genomic_DNA"/>
</dbReference>
<dbReference type="AlphaFoldDB" id="A0A2P5DCN1"/>